<organism evidence="1 2">
    <name type="scientific">Sphingobium lignivorans</name>
    <dbReference type="NCBI Taxonomy" id="2735886"/>
    <lineage>
        <taxon>Bacteria</taxon>
        <taxon>Pseudomonadati</taxon>
        <taxon>Pseudomonadota</taxon>
        <taxon>Alphaproteobacteria</taxon>
        <taxon>Sphingomonadales</taxon>
        <taxon>Sphingomonadaceae</taxon>
        <taxon>Sphingobium</taxon>
    </lineage>
</organism>
<reference evidence="1 2" key="1">
    <citation type="submission" date="2020-08" db="EMBL/GenBank/DDBJ databases">
        <title>Exploring microbial biodiversity for novel pathways involved in the catabolism of aromatic compounds derived from lignin.</title>
        <authorList>
            <person name="Elkins J."/>
        </authorList>
    </citation>
    <scope>NUCLEOTIDE SEQUENCE [LARGE SCALE GENOMIC DNA]</scope>
    <source>
        <strain evidence="1 2">B1D3A</strain>
    </source>
</reference>
<sequence length="180" mass="20039">MIVEIAGQPGIGKLTIGRLLTEHLVGRLLDNHSIYNVGFALAEPRSEAFYRTVRAVRDIAWQAAVEDLPPQVPLVLTTASGTIGWWREEWRDAVIDLARRRGSRLFVAHLLCSDDENRRRIASPDRLASRKPTDVAIVDLRDERQSLIDHGDALLELDVTALGADEAATRIAAWARTQSL</sequence>
<evidence type="ECO:0008006" key="3">
    <source>
        <dbReference type="Google" id="ProtNLM"/>
    </source>
</evidence>
<dbReference type="InterPro" id="IPR027417">
    <property type="entry name" value="P-loop_NTPase"/>
</dbReference>
<dbReference type="EMBL" id="JACHKA010000001">
    <property type="protein sequence ID" value="MBB5986371.1"/>
    <property type="molecule type" value="Genomic_DNA"/>
</dbReference>
<evidence type="ECO:0000313" key="2">
    <source>
        <dbReference type="Proteomes" id="UP001138540"/>
    </source>
</evidence>
<gene>
    <name evidence="1" type="ORF">HNP60_002345</name>
</gene>
<evidence type="ECO:0000313" key="1">
    <source>
        <dbReference type="EMBL" id="MBB5986371.1"/>
    </source>
</evidence>
<name>A0ABR6NGH7_9SPHN</name>
<dbReference type="Proteomes" id="UP001138540">
    <property type="component" value="Unassembled WGS sequence"/>
</dbReference>
<keyword evidence="2" id="KW-1185">Reference proteome</keyword>
<dbReference type="SUPFAM" id="SSF52540">
    <property type="entry name" value="P-loop containing nucleoside triphosphate hydrolases"/>
    <property type="match status" value="1"/>
</dbReference>
<comment type="caution">
    <text evidence="1">The sequence shown here is derived from an EMBL/GenBank/DDBJ whole genome shotgun (WGS) entry which is preliminary data.</text>
</comment>
<protein>
    <recommendedName>
        <fullName evidence="3">AAA family ATPase</fullName>
    </recommendedName>
</protein>
<accession>A0ABR6NGH7</accession>
<dbReference type="Gene3D" id="3.40.50.300">
    <property type="entry name" value="P-loop containing nucleotide triphosphate hydrolases"/>
    <property type="match status" value="1"/>
</dbReference>
<proteinExistence type="predicted"/>
<dbReference type="RefSeq" id="WP_184153806.1">
    <property type="nucleotide sequence ID" value="NZ_JACHKA010000001.1"/>
</dbReference>